<feature type="transmembrane region" description="Helical" evidence="1">
    <location>
        <begin position="103"/>
        <end position="120"/>
    </location>
</feature>
<reference evidence="2 3" key="1">
    <citation type="journal article" date="2011" name="J. Bacteriol.">
        <title>Complete genome sequence of the animal pathogen Listeria ivanovii, which provides insights into host specificities and evolution of the genus Listeria.</title>
        <authorList>
            <person name="Buchrieser C."/>
            <person name="Rusniok C."/>
            <person name="Garrido P."/>
            <person name="Hain T."/>
            <person name="Scortti M."/>
            <person name="Lampidis R."/>
            <person name="Karst U."/>
            <person name="Chakraborty T."/>
            <person name="Cossart P."/>
            <person name="Kreft J."/>
            <person name="Vazquez-Boland J.A."/>
            <person name="Goebel W."/>
            <person name="Glaser P."/>
        </authorList>
    </citation>
    <scope>NUCLEOTIDE SEQUENCE [LARGE SCALE GENOMIC DNA]</scope>
    <source>
        <strain evidence="3">ATCC BAA-678 / PAM 55</strain>
    </source>
</reference>
<accession>G2Z9C1</accession>
<evidence type="ECO:0000313" key="2">
    <source>
        <dbReference type="EMBL" id="CBW87223.1"/>
    </source>
</evidence>
<evidence type="ECO:0000256" key="1">
    <source>
        <dbReference type="SAM" id="Phobius"/>
    </source>
</evidence>
<dbReference type="KEGG" id="liv:LIV_2721"/>
<proteinExistence type="predicted"/>
<feature type="transmembrane region" description="Helical" evidence="1">
    <location>
        <begin position="65"/>
        <end position="91"/>
    </location>
</feature>
<keyword evidence="1" id="KW-0812">Transmembrane</keyword>
<keyword evidence="1" id="KW-0472">Membrane</keyword>
<dbReference type="AlphaFoldDB" id="G2Z9C1"/>
<feature type="transmembrane region" description="Helical" evidence="1">
    <location>
        <begin position="32"/>
        <end position="59"/>
    </location>
</feature>
<organism evidence="2 3">
    <name type="scientific">Listeria ivanovii (strain ATCC BAA-678 / PAM 55)</name>
    <dbReference type="NCBI Taxonomy" id="881621"/>
    <lineage>
        <taxon>Bacteria</taxon>
        <taxon>Bacillati</taxon>
        <taxon>Bacillota</taxon>
        <taxon>Bacilli</taxon>
        <taxon>Bacillales</taxon>
        <taxon>Listeriaceae</taxon>
        <taxon>Listeria</taxon>
    </lineage>
</organism>
<dbReference type="HOGENOM" id="CLU_1729135_0_0_9"/>
<dbReference type="EMBL" id="FR687253">
    <property type="protein sequence ID" value="CBW87223.1"/>
    <property type="molecule type" value="Genomic_DNA"/>
</dbReference>
<dbReference type="GeneID" id="57077741"/>
<sequence>MLEQPFNPVSQNATEEQRIFWKKSAIVRGSTLALAIISLVVGVFTFLTIGLFGGGMLIITSNLTFFILGVIIMLIIAVYFVLSYFCFKAFGRLRRLGIPKKRMYIIIIICMVLSLIVRIISWNIPIIELVYIVLAILSVVNISSIEKENTY</sequence>
<dbReference type="Proteomes" id="UP000001286">
    <property type="component" value="Chromosome"/>
</dbReference>
<gene>
    <name evidence="2" type="ordered locus">LIV_2721</name>
</gene>
<keyword evidence="1" id="KW-1133">Transmembrane helix</keyword>
<name>G2Z9C1_LISIP</name>
<feature type="transmembrane region" description="Helical" evidence="1">
    <location>
        <begin position="126"/>
        <end position="145"/>
    </location>
</feature>
<dbReference type="OrthoDB" id="10000465at2"/>
<protein>
    <submittedName>
        <fullName evidence="2">Uncharacterized protein</fullName>
    </submittedName>
</protein>
<evidence type="ECO:0000313" key="3">
    <source>
        <dbReference type="Proteomes" id="UP000001286"/>
    </source>
</evidence>
<dbReference type="RefSeq" id="WP_014093970.1">
    <property type="nucleotide sequence ID" value="NC_016011.1"/>
</dbReference>